<dbReference type="EMBL" id="FNTH01000001">
    <property type="protein sequence ID" value="SEB96181.1"/>
    <property type="molecule type" value="Genomic_DNA"/>
</dbReference>
<proteinExistence type="predicted"/>
<reference evidence="1 2" key="1">
    <citation type="submission" date="2016-10" db="EMBL/GenBank/DDBJ databases">
        <authorList>
            <person name="de Groot N.N."/>
        </authorList>
    </citation>
    <scope>NUCLEOTIDE SEQUENCE [LARGE SCALE GENOMIC DNA]</scope>
    <source>
        <strain evidence="1 2">MT12</strain>
    </source>
</reference>
<evidence type="ECO:0000313" key="1">
    <source>
        <dbReference type="EMBL" id="SEB96181.1"/>
    </source>
</evidence>
<gene>
    <name evidence="1" type="ORF">SAMN05444164_0668</name>
</gene>
<dbReference type="RefSeq" id="WP_092114209.1">
    <property type="nucleotide sequence ID" value="NZ_FNTH01000001.1"/>
</dbReference>
<evidence type="ECO:0000313" key="2">
    <source>
        <dbReference type="Proteomes" id="UP000198992"/>
    </source>
</evidence>
<accession>A0A1H4NLU5</accession>
<protein>
    <submittedName>
        <fullName evidence="1">Uncharacterized protein</fullName>
    </submittedName>
</protein>
<name>A0A1H4NLU5_9BRAD</name>
<organism evidence="1 2">
    <name type="scientific">Bradyrhizobium erythrophlei</name>
    <dbReference type="NCBI Taxonomy" id="1437360"/>
    <lineage>
        <taxon>Bacteria</taxon>
        <taxon>Pseudomonadati</taxon>
        <taxon>Pseudomonadota</taxon>
        <taxon>Alphaproteobacteria</taxon>
        <taxon>Hyphomicrobiales</taxon>
        <taxon>Nitrobacteraceae</taxon>
        <taxon>Bradyrhizobium</taxon>
    </lineage>
</organism>
<sequence>MTDLSLDPTAIIDDLAFRAGYLERAHIQTIERLRALAARGGATADELRLAIAGLAVDTHKGLGALQAGAAARMAARHAAATPKVRGKILQFPVPAAEVRALPS</sequence>
<dbReference type="AlphaFoldDB" id="A0A1H4NLU5"/>
<dbReference type="Proteomes" id="UP000198992">
    <property type="component" value="Unassembled WGS sequence"/>
</dbReference>
<dbReference type="OrthoDB" id="8250979at2"/>